<dbReference type="Pfam" id="PF06985">
    <property type="entry name" value="HET"/>
    <property type="match status" value="1"/>
</dbReference>
<keyword evidence="3" id="KW-1185">Reference proteome</keyword>
<evidence type="ECO:0000259" key="1">
    <source>
        <dbReference type="Pfam" id="PF06985"/>
    </source>
</evidence>
<dbReference type="EMBL" id="ML976682">
    <property type="protein sequence ID" value="KAF1973183.1"/>
    <property type="molecule type" value="Genomic_DNA"/>
</dbReference>
<dbReference type="AlphaFoldDB" id="A0A6A5V6Z6"/>
<accession>A0A6A5V6Z6</accession>
<dbReference type="InterPro" id="IPR052895">
    <property type="entry name" value="HetReg/Transcr_Mod"/>
</dbReference>
<dbReference type="InterPro" id="IPR010730">
    <property type="entry name" value="HET"/>
</dbReference>
<evidence type="ECO:0000313" key="2">
    <source>
        <dbReference type="EMBL" id="KAF1973183.1"/>
    </source>
</evidence>
<dbReference type="Proteomes" id="UP000800036">
    <property type="component" value="Unassembled WGS sequence"/>
</dbReference>
<gene>
    <name evidence="2" type="ORF">BU23DRAFT_589700</name>
</gene>
<protein>
    <recommendedName>
        <fullName evidence="1">Heterokaryon incompatibility domain-containing protein</fullName>
    </recommendedName>
</protein>
<dbReference type="PANTHER" id="PTHR24148">
    <property type="entry name" value="ANKYRIN REPEAT DOMAIN-CONTAINING PROTEIN 39 HOMOLOG-RELATED"/>
    <property type="match status" value="1"/>
</dbReference>
<evidence type="ECO:0000313" key="3">
    <source>
        <dbReference type="Proteomes" id="UP000800036"/>
    </source>
</evidence>
<organism evidence="2 3">
    <name type="scientific">Bimuria novae-zelandiae CBS 107.79</name>
    <dbReference type="NCBI Taxonomy" id="1447943"/>
    <lineage>
        <taxon>Eukaryota</taxon>
        <taxon>Fungi</taxon>
        <taxon>Dikarya</taxon>
        <taxon>Ascomycota</taxon>
        <taxon>Pezizomycotina</taxon>
        <taxon>Dothideomycetes</taxon>
        <taxon>Pleosporomycetidae</taxon>
        <taxon>Pleosporales</taxon>
        <taxon>Massarineae</taxon>
        <taxon>Didymosphaeriaceae</taxon>
        <taxon>Bimuria</taxon>
    </lineage>
</organism>
<name>A0A6A5V6Z6_9PLEO</name>
<dbReference type="PANTHER" id="PTHR24148:SF73">
    <property type="entry name" value="HET DOMAIN PROTEIN (AFU_ORTHOLOGUE AFUA_8G01020)"/>
    <property type="match status" value="1"/>
</dbReference>
<dbReference type="OrthoDB" id="2157530at2759"/>
<feature type="domain" description="Heterokaryon incompatibility" evidence="1">
    <location>
        <begin position="52"/>
        <end position="183"/>
    </location>
</feature>
<proteinExistence type="predicted"/>
<sequence>MSDLISDARARFAYKPLDHTTDAIRLVKVLPVLSPEGHLQLELWHSVLLAKYLCVSYQWGEQAIQHEVLINGSVFTVGSNLYGFLQKIYTWAQAGFKEPLWVDAICINQSCLSGRGHQVQRMGAIYSEAQEVFVWLGDHRELAGAFYDWLHSAQTHQCPIHLRQQWDRIRFNPYWSRAWIKQEILLAKRVTVVLRGAKIEWTVLGNAIAKSGNLDGLDREHAAHLWSFWGERWRSKHYCQSKATVSSKNDLFSFWSLMYMHRSSECTDKRDRVYSLLGLLEEDHDFTVSYEETVADLFWRVGFYFDAWTPELMDILKAALLEDDDRGQHQAQRPVVDPWRLIQSVRWRPDMHLRIPICRVTPTNSFTRRIRRSVKCKFSNSEPFEIRLVTHHREQVVTTTLLSSATQVYDVGTDTWVGISTWSSLERALTTPNLDRVDRVKLSVSASYAIWIWFGVHPSQLDEAYTLHDTELSAHHALPSGTKITKNSVELPAT</sequence>
<reference evidence="2" key="1">
    <citation type="journal article" date="2020" name="Stud. Mycol.">
        <title>101 Dothideomycetes genomes: a test case for predicting lifestyles and emergence of pathogens.</title>
        <authorList>
            <person name="Haridas S."/>
            <person name="Albert R."/>
            <person name="Binder M."/>
            <person name="Bloem J."/>
            <person name="Labutti K."/>
            <person name="Salamov A."/>
            <person name="Andreopoulos B."/>
            <person name="Baker S."/>
            <person name="Barry K."/>
            <person name="Bills G."/>
            <person name="Bluhm B."/>
            <person name="Cannon C."/>
            <person name="Castanera R."/>
            <person name="Culley D."/>
            <person name="Daum C."/>
            <person name="Ezra D."/>
            <person name="Gonzalez J."/>
            <person name="Henrissat B."/>
            <person name="Kuo A."/>
            <person name="Liang C."/>
            <person name="Lipzen A."/>
            <person name="Lutzoni F."/>
            <person name="Magnuson J."/>
            <person name="Mondo S."/>
            <person name="Nolan M."/>
            <person name="Ohm R."/>
            <person name="Pangilinan J."/>
            <person name="Park H.-J."/>
            <person name="Ramirez L."/>
            <person name="Alfaro M."/>
            <person name="Sun H."/>
            <person name="Tritt A."/>
            <person name="Yoshinaga Y."/>
            <person name="Zwiers L.-H."/>
            <person name="Turgeon B."/>
            <person name="Goodwin S."/>
            <person name="Spatafora J."/>
            <person name="Crous P."/>
            <person name="Grigoriev I."/>
        </authorList>
    </citation>
    <scope>NUCLEOTIDE SEQUENCE</scope>
    <source>
        <strain evidence="2">CBS 107.79</strain>
    </source>
</reference>